<keyword evidence="1" id="KW-0472">Membrane</keyword>
<dbReference type="Pfam" id="PF07811">
    <property type="entry name" value="TadE"/>
    <property type="match status" value="1"/>
</dbReference>
<accession>A0A533QAZ0</accession>
<proteinExistence type="predicted"/>
<protein>
    <recommendedName>
        <fullName evidence="2">TadE-like domain-containing protein</fullName>
    </recommendedName>
</protein>
<dbReference type="AlphaFoldDB" id="A0A533QAZ0"/>
<comment type="caution">
    <text evidence="3">The sequence shown here is derived from an EMBL/GenBank/DDBJ whole genome shotgun (WGS) entry which is preliminary data.</text>
</comment>
<evidence type="ECO:0000259" key="2">
    <source>
        <dbReference type="Pfam" id="PF07811"/>
    </source>
</evidence>
<name>A0A533QAZ0_9BACT</name>
<feature type="domain" description="TadE-like" evidence="2">
    <location>
        <begin position="9"/>
        <end position="51"/>
    </location>
</feature>
<evidence type="ECO:0000256" key="1">
    <source>
        <dbReference type="SAM" id="Phobius"/>
    </source>
</evidence>
<gene>
    <name evidence="3" type="ORF">JETT_1895</name>
</gene>
<organism evidence="3 4">
    <name type="scientific">Candidatus Jettenia ecosi</name>
    <dbReference type="NCBI Taxonomy" id="2494326"/>
    <lineage>
        <taxon>Bacteria</taxon>
        <taxon>Pseudomonadati</taxon>
        <taxon>Planctomycetota</taxon>
        <taxon>Candidatus Brocadiia</taxon>
        <taxon>Candidatus Brocadiales</taxon>
        <taxon>Candidatus Brocadiaceae</taxon>
        <taxon>Candidatus Jettenia</taxon>
    </lineage>
</organism>
<feature type="transmembrane region" description="Helical" evidence="1">
    <location>
        <begin position="12"/>
        <end position="37"/>
    </location>
</feature>
<reference evidence="3 4" key="1">
    <citation type="submission" date="2019-04" db="EMBL/GenBank/DDBJ databases">
        <title>Genome of a novel bacterium Candidatus Jettenia ecosi reconstructed from metagenome of an anammox bioreactor.</title>
        <authorList>
            <person name="Mardanov A.V."/>
            <person name="Beletsky A.V."/>
            <person name="Ravin N.V."/>
            <person name="Botchkova E.A."/>
            <person name="Litti Y.V."/>
            <person name="Nozhevnikova A.N."/>
        </authorList>
    </citation>
    <scope>NUCLEOTIDE SEQUENCE [LARGE SCALE GENOMIC DNA]</scope>
    <source>
        <strain evidence="3">J2</strain>
    </source>
</reference>
<dbReference type="InterPro" id="IPR012495">
    <property type="entry name" value="TadE-like_dom"/>
</dbReference>
<evidence type="ECO:0000313" key="4">
    <source>
        <dbReference type="Proteomes" id="UP000319783"/>
    </source>
</evidence>
<keyword evidence="1" id="KW-0812">Transmembrane</keyword>
<dbReference type="Proteomes" id="UP000319783">
    <property type="component" value="Unassembled WGS sequence"/>
</dbReference>
<keyword evidence="1" id="KW-1133">Transmembrane helix</keyword>
<dbReference type="EMBL" id="SULG01000034">
    <property type="protein sequence ID" value="TLD41878.1"/>
    <property type="molecule type" value="Genomic_DNA"/>
</dbReference>
<sequence length="137" mass="15100">MKKFRNQKGVAAVEFAIILPVLILLIFGIIEFSLLLYDKQVITNASREGARAGIVWADDRMSDGEIMDIIDNYCLNYLITFGTTNPPITTIARTGLDAGDNLTVTVTYDYDFLILPNFIASLGGGKTLSAVTIMRME</sequence>
<evidence type="ECO:0000313" key="3">
    <source>
        <dbReference type="EMBL" id="TLD41878.1"/>
    </source>
</evidence>